<evidence type="ECO:0000256" key="12">
    <source>
        <dbReference type="ARBA" id="ARBA00023139"/>
    </source>
</evidence>
<keyword evidence="18" id="KW-1185">Reference proteome</keyword>
<evidence type="ECO:0000256" key="5">
    <source>
        <dbReference type="ARBA" id="ARBA00022597"/>
    </source>
</evidence>
<keyword evidence="13" id="KW-0998">Cell outer membrane</keyword>
<feature type="domain" description="SLBB" evidence="16">
    <location>
        <begin position="330"/>
        <end position="414"/>
    </location>
</feature>
<keyword evidence="10" id="KW-0626">Porin</keyword>
<dbReference type="EMBL" id="JAHUZE010000004">
    <property type="protein sequence ID" value="MBV7380696.1"/>
    <property type="molecule type" value="Genomic_DNA"/>
</dbReference>
<proteinExistence type="inferred from homology"/>
<evidence type="ECO:0000256" key="10">
    <source>
        <dbReference type="ARBA" id="ARBA00023114"/>
    </source>
</evidence>
<dbReference type="InterPro" id="IPR003715">
    <property type="entry name" value="Poly_export_N"/>
</dbReference>
<feature type="domain" description="Polysaccharide export protein N-terminal" evidence="15">
    <location>
        <begin position="96"/>
        <end position="180"/>
    </location>
</feature>
<evidence type="ECO:0000256" key="7">
    <source>
        <dbReference type="ARBA" id="ARBA00022729"/>
    </source>
</evidence>
<evidence type="ECO:0000256" key="2">
    <source>
        <dbReference type="ARBA" id="ARBA00009450"/>
    </source>
</evidence>
<gene>
    <name evidence="17" type="ORF">KJP28_17355</name>
</gene>
<sequence>MVLALALAGCGAIGTPVVVEEATAVGDVKIVPITAQSVNGANASTYEPRTLPAIFTQTAGTHGSVANLGSLPSPAFDQQARPGNPAMILPPQKKVGPYRIGVGDVVVLSTPQSGSTVSELSGLLAAQNRRSGYTVQDDGSISIPDVGRVEIAGRTLQEAEAVLFQTLVDAQIEPSFSLEVTEFNSKRISLGGAVKSPKTIPITLSPLVLSDAVAAAGGVTVQSADYASIRIYRDGSLYQIPLRAYLSRAELQRTPLSDGDNIFVDTDYDLESAQGYFSQQIALQNLRSTARTNALNQLSTEIGIRQGELAEARTNYGTLVNLDAVERDYVYVAGEVGQQSRFTLPFERKASLADALFSEGEGVPNASGNIGEVYVLRGTGDGLGIRAWHLDAYNAANLVLATRFELRPNDVVFVSEKPLVATGRVMAQLATTLAVLLP</sequence>
<dbReference type="InterPro" id="IPR054765">
    <property type="entry name" value="SLBB_dom"/>
</dbReference>
<keyword evidence="7" id="KW-0732">Signal</keyword>
<organism evidence="17 18">
    <name type="scientific">Maritimibacter dapengensis</name>
    <dbReference type="NCBI Taxonomy" id="2836868"/>
    <lineage>
        <taxon>Bacteria</taxon>
        <taxon>Pseudomonadati</taxon>
        <taxon>Pseudomonadota</taxon>
        <taxon>Alphaproteobacteria</taxon>
        <taxon>Rhodobacterales</taxon>
        <taxon>Roseobacteraceae</taxon>
        <taxon>Maritimibacter</taxon>
    </lineage>
</organism>
<evidence type="ECO:0000259" key="16">
    <source>
        <dbReference type="Pfam" id="PF22461"/>
    </source>
</evidence>
<comment type="caution">
    <text evidence="17">The sequence shown here is derived from an EMBL/GenBank/DDBJ whole genome shotgun (WGS) entry which is preliminary data.</text>
</comment>
<dbReference type="Pfam" id="PF02563">
    <property type="entry name" value="Poly_export"/>
    <property type="match status" value="1"/>
</dbReference>
<keyword evidence="11" id="KW-0472">Membrane</keyword>
<name>A0ABS6T7Z5_9RHOB</name>
<evidence type="ECO:0000313" key="18">
    <source>
        <dbReference type="Proteomes" id="UP000756530"/>
    </source>
</evidence>
<evidence type="ECO:0000256" key="9">
    <source>
        <dbReference type="ARBA" id="ARBA00023065"/>
    </source>
</evidence>
<accession>A0ABS6T7Z5</accession>
<evidence type="ECO:0000256" key="6">
    <source>
        <dbReference type="ARBA" id="ARBA00022692"/>
    </source>
</evidence>
<feature type="domain" description="SLBB" evidence="16">
    <location>
        <begin position="186"/>
        <end position="264"/>
    </location>
</feature>
<keyword evidence="4" id="KW-1134">Transmembrane beta strand</keyword>
<evidence type="ECO:0000259" key="15">
    <source>
        <dbReference type="Pfam" id="PF02563"/>
    </source>
</evidence>
<evidence type="ECO:0000256" key="11">
    <source>
        <dbReference type="ARBA" id="ARBA00023136"/>
    </source>
</evidence>
<keyword evidence="3" id="KW-0813">Transport</keyword>
<comment type="similarity">
    <text evidence="2">Belongs to the BexD/CtrA/VexA family.</text>
</comment>
<reference evidence="17 18" key="1">
    <citation type="submission" date="2021-05" db="EMBL/GenBank/DDBJ databases">
        <title>Culturable bacteria isolated from Daya Bay.</title>
        <authorList>
            <person name="Zheng W."/>
            <person name="Yu S."/>
            <person name="Huang Y."/>
        </authorList>
    </citation>
    <scope>NUCLEOTIDE SEQUENCE [LARGE SCALE GENOMIC DNA]</scope>
    <source>
        <strain evidence="17 18">DP4N28-5</strain>
    </source>
</reference>
<dbReference type="PANTHER" id="PTHR33619">
    <property type="entry name" value="POLYSACCHARIDE EXPORT PROTEIN GFCE-RELATED"/>
    <property type="match status" value="1"/>
</dbReference>
<dbReference type="PANTHER" id="PTHR33619:SF3">
    <property type="entry name" value="POLYSACCHARIDE EXPORT PROTEIN GFCE-RELATED"/>
    <property type="match status" value="1"/>
</dbReference>
<keyword evidence="6" id="KW-0812">Transmembrane</keyword>
<keyword evidence="8" id="KW-0625">Polysaccharide transport</keyword>
<dbReference type="InterPro" id="IPR049712">
    <property type="entry name" value="Poly_export"/>
</dbReference>
<dbReference type="Pfam" id="PF22461">
    <property type="entry name" value="SLBB_2"/>
    <property type="match status" value="2"/>
</dbReference>
<keyword evidence="9" id="KW-0406">Ion transport</keyword>
<evidence type="ECO:0000256" key="3">
    <source>
        <dbReference type="ARBA" id="ARBA00022448"/>
    </source>
</evidence>
<evidence type="ECO:0000313" key="17">
    <source>
        <dbReference type="EMBL" id="MBV7380696.1"/>
    </source>
</evidence>
<evidence type="ECO:0000256" key="14">
    <source>
        <dbReference type="ARBA" id="ARBA00023288"/>
    </source>
</evidence>
<evidence type="ECO:0000256" key="1">
    <source>
        <dbReference type="ARBA" id="ARBA00004571"/>
    </source>
</evidence>
<evidence type="ECO:0000256" key="13">
    <source>
        <dbReference type="ARBA" id="ARBA00023237"/>
    </source>
</evidence>
<comment type="subcellular location">
    <subcellularLocation>
        <location evidence="1">Cell outer membrane</location>
        <topology evidence="1">Multi-pass membrane protein</topology>
    </subcellularLocation>
</comment>
<keyword evidence="14" id="KW-0449">Lipoprotein</keyword>
<keyword evidence="5" id="KW-0762">Sugar transport</keyword>
<protein>
    <submittedName>
        <fullName evidence="17">Polysaccharide biosynthesis/export family protein</fullName>
    </submittedName>
</protein>
<keyword evidence="12" id="KW-0564">Palmitate</keyword>
<dbReference type="Proteomes" id="UP000756530">
    <property type="component" value="Unassembled WGS sequence"/>
</dbReference>
<evidence type="ECO:0000256" key="8">
    <source>
        <dbReference type="ARBA" id="ARBA00023047"/>
    </source>
</evidence>
<evidence type="ECO:0000256" key="4">
    <source>
        <dbReference type="ARBA" id="ARBA00022452"/>
    </source>
</evidence>